<name>A0A8X6R021_NEPPI</name>
<gene>
    <name evidence="1" type="ORF">NPIL_340111</name>
</gene>
<dbReference type="AlphaFoldDB" id="A0A8X6R021"/>
<reference evidence="1" key="1">
    <citation type="submission" date="2020-08" db="EMBL/GenBank/DDBJ databases">
        <title>Multicomponent nature underlies the extraordinary mechanical properties of spider dragline silk.</title>
        <authorList>
            <person name="Kono N."/>
            <person name="Nakamura H."/>
            <person name="Mori M."/>
            <person name="Yoshida Y."/>
            <person name="Ohtoshi R."/>
            <person name="Malay A.D."/>
            <person name="Moran D.A.P."/>
            <person name="Tomita M."/>
            <person name="Numata K."/>
            <person name="Arakawa K."/>
        </authorList>
    </citation>
    <scope>NUCLEOTIDE SEQUENCE</scope>
</reference>
<keyword evidence="2" id="KW-1185">Reference proteome</keyword>
<comment type="caution">
    <text evidence="1">The sequence shown here is derived from an EMBL/GenBank/DDBJ whole genome shotgun (WGS) entry which is preliminary data.</text>
</comment>
<accession>A0A8X6R021</accession>
<protein>
    <submittedName>
        <fullName evidence="1">Uncharacterized protein</fullName>
    </submittedName>
</protein>
<evidence type="ECO:0000313" key="1">
    <source>
        <dbReference type="EMBL" id="GFU62230.1"/>
    </source>
</evidence>
<proteinExistence type="predicted"/>
<dbReference type="EMBL" id="BMAW01041073">
    <property type="protein sequence ID" value="GFU62230.1"/>
    <property type="molecule type" value="Genomic_DNA"/>
</dbReference>
<organism evidence="1 2">
    <name type="scientific">Nephila pilipes</name>
    <name type="common">Giant wood spider</name>
    <name type="synonym">Nephila maculata</name>
    <dbReference type="NCBI Taxonomy" id="299642"/>
    <lineage>
        <taxon>Eukaryota</taxon>
        <taxon>Metazoa</taxon>
        <taxon>Ecdysozoa</taxon>
        <taxon>Arthropoda</taxon>
        <taxon>Chelicerata</taxon>
        <taxon>Arachnida</taxon>
        <taxon>Araneae</taxon>
        <taxon>Araneomorphae</taxon>
        <taxon>Entelegynae</taxon>
        <taxon>Araneoidea</taxon>
        <taxon>Nephilidae</taxon>
        <taxon>Nephila</taxon>
    </lineage>
</organism>
<sequence>MVNIEIGLQDRNVSQTSDGSRRRSLLVDCVCKQMSWFQWIWLVAPRMMKGGYERLAKCWKKGRVSCAENEEKWICGSSTMHQKVRSWNIQSEFYNAQRVITQLNVAERI</sequence>
<dbReference type="Proteomes" id="UP000887013">
    <property type="component" value="Unassembled WGS sequence"/>
</dbReference>
<evidence type="ECO:0000313" key="2">
    <source>
        <dbReference type="Proteomes" id="UP000887013"/>
    </source>
</evidence>